<keyword evidence="2" id="KW-1134">Transmembrane beta strand</keyword>
<dbReference type="Proteomes" id="UP000555756">
    <property type="component" value="Unassembled WGS sequence"/>
</dbReference>
<evidence type="ECO:0000256" key="1">
    <source>
        <dbReference type="ARBA" id="ARBA00007613"/>
    </source>
</evidence>
<dbReference type="Gene3D" id="2.20.200.10">
    <property type="entry name" value="Outer membrane efflux proteins (OEP)"/>
    <property type="match status" value="1"/>
</dbReference>
<name>A0A7W4JU72_9PROT</name>
<dbReference type="Gene3D" id="1.20.1600.10">
    <property type="entry name" value="Outer membrane efflux proteins (OEP)"/>
    <property type="match status" value="1"/>
</dbReference>
<dbReference type="Pfam" id="PF02321">
    <property type="entry name" value="OEP"/>
    <property type="match status" value="2"/>
</dbReference>
<dbReference type="InterPro" id="IPR010131">
    <property type="entry name" value="MdtP/NodT-like"/>
</dbReference>
<gene>
    <name evidence="3" type="ORF">HLH34_13675</name>
</gene>
<dbReference type="PANTHER" id="PTHR30203">
    <property type="entry name" value="OUTER MEMBRANE CATION EFFLUX PROTEIN"/>
    <property type="match status" value="1"/>
</dbReference>
<sequence>MGWSPTISMVLILSGCAVGPDFVQPKAKVQDQWIEGNDPRVMATNEVMSHWWRAFDDPVLDRLVQIASEQNLPVQIAGLRIMEARAQLGVAIGYQYPQTQEGFGTAQQNLLSSQFANQENLRHSFANFNLGFDAAWELDFWGRFRRNVEAASAHMLATEADYDDALVSLTAEVARTYTAMRTFEVYIRIAVENARVQGEGLDIALSRFRNGATSELDVNQARTLLESTLADIPRFQSSLQQTKNALSALLGKPPGGVDSLLYGPQQIPIASTKVAIGIPAELLRRRPDIRAAELNAAAESARIGVSKADLYPRFFLFGEVGVQSSDMANFFAPHSLFFTAGPGFRWSILNYGRIANDVRAQDARFQRAIVTYQDTVIRAAREAEDALVGFLKAQDSTRSSQRSVDAAQRSVDLALIRYREGSDSFQRVIDSQRVLLQAQNKLADTRASVATYLVALYKALGGGWEVREGKPIIPAAMQEEMARRTNWGTLIPVRSPQTTDKIHLPTPAGSAPILRQPNW</sequence>
<dbReference type="GO" id="GO:0005886">
    <property type="term" value="C:plasma membrane"/>
    <property type="evidence" value="ECO:0007669"/>
    <property type="project" value="UniProtKB-SubCell"/>
</dbReference>
<dbReference type="EMBL" id="JABEQF010000011">
    <property type="protein sequence ID" value="MBB2190997.1"/>
    <property type="molecule type" value="Genomic_DNA"/>
</dbReference>
<evidence type="ECO:0000313" key="4">
    <source>
        <dbReference type="Proteomes" id="UP000555756"/>
    </source>
</evidence>
<dbReference type="AlphaFoldDB" id="A0A7W4JU72"/>
<keyword evidence="2" id="KW-0449">Lipoprotein</keyword>
<organism evidence="3 4">
    <name type="scientific">Gluconacetobacter azotocaptans</name>
    <dbReference type="NCBI Taxonomy" id="142834"/>
    <lineage>
        <taxon>Bacteria</taxon>
        <taxon>Pseudomonadati</taxon>
        <taxon>Pseudomonadota</taxon>
        <taxon>Alphaproteobacteria</taxon>
        <taxon>Acetobacterales</taxon>
        <taxon>Acetobacteraceae</taxon>
        <taxon>Gluconacetobacter</taxon>
    </lineage>
</organism>
<accession>A0A7W4JU72</accession>
<evidence type="ECO:0000256" key="2">
    <source>
        <dbReference type="RuleBase" id="RU362097"/>
    </source>
</evidence>
<dbReference type="InterPro" id="IPR003423">
    <property type="entry name" value="OMP_efflux"/>
</dbReference>
<dbReference type="SUPFAM" id="SSF56954">
    <property type="entry name" value="Outer membrane efflux proteins (OEP)"/>
    <property type="match status" value="1"/>
</dbReference>
<proteinExistence type="inferred from homology"/>
<dbReference type="GO" id="GO:0015562">
    <property type="term" value="F:efflux transmembrane transporter activity"/>
    <property type="evidence" value="ECO:0007669"/>
    <property type="project" value="InterPro"/>
</dbReference>
<dbReference type="NCBIfam" id="TIGR01845">
    <property type="entry name" value="outer_NodT"/>
    <property type="match status" value="1"/>
</dbReference>
<comment type="caution">
    <text evidence="3">The sequence shown here is derived from an EMBL/GenBank/DDBJ whole genome shotgun (WGS) entry which is preliminary data.</text>
</comment>
<comment type="subcellular location">
    <subcellularLocation>
        <location evidence="2">Cell membrane</location>
        <topology evidence="2">Lipid-anchor</topology>
    </subcellularLocation>
</comment>
<comment type="similarity">
    <text evidence="1 2">Belongs to the outer membrane factor (OMF) (TC 1.B.17) family.</text>
</comment>
<keyword evidence="2" id="KW-0812">Transmembrane</keyword>
<protein>
    <submittedName>
        <fullName evidence="3">Efflux transporter outer membrane subunit</fullName>
    </submittedName>
</protein>
<keyword evidence="2" id="KW-0472">Membrane</keyword>
<dbReference type="PANTHER" id="PTHR30203:SF32">
    <property type="entry name" value="CATION EFFLUX SYSTEM PROTEIN CUSC"/>
    <property type="match status" value="1"/>
</dbReference>
<reference evidence="3 4" key="1">
    <citation type="submission" date="2020-04" db="EMBL/GenBank/DDBJ databases">
        <title>Description of novel Gluconacetobacter.</title>
        <authorList>
            <person name="Sombolestani A."/>
        </authorList>
    </citation>
    <scope>NUCLEOTIDE SEQUENCE [LARGE SCALE GENOMIC DNA]</scope>
    <source>
        <strain evidence="3 4">LMG 21311</strain>
    </source>
</reference>
<evidence type="ECO:0000313" key="3">
    <source>
        <dbReference type="EMBL" id="MBB2190997.1"/>
    </source>
</evidence>
<keyword evidence="2" id="KW-0564">Palmitate</keyword>
<keyword evidence="4" id="KW-1185">Reference proteome</keyword>